<feature type="transmembrane region" description="Helical" evidence="1">
    <location>
        <begin position="128"/>
        <end position="147"/>
    </location>
</feature>
<gene>
    <name evidence="2" type="ORF">BT63DRAFT_484263</name>
</gene>
<dbReference type="PANTHER" id="PTHR35394">
    <property type="entry name" value="DUF3176 DOMAIN-CONTAINING PROTEIN"/>
    <property type="match status" value="1"/>
</dbReference>
<proteinExistence type="predicted"/>
<feature type="transmembrane region" description="Helical" evidence="1">
    <location>
        <begin position="544"/>
        <end position="565"/>
    </location>
</feature>
<evidence type="ECO:0000313" key="2">
    <source>
        <dbReference type="EMBL" id="KAF2663538.1"/>
    </source>
</evidence>
<evidence type="ECO:0000313" key="3">
    <source>
        <dbReference type="Proteomes" id="UP000799302"/>
    </source>
</evidence>
<protein>
    <submittedName>
        <fullName evidence="2">Uncharacterized protein</fullName>
    </submittedName>
</protein>
<keyword evidence="3" id="KW-1185">Reference proteome</keyword>
<keyword evidence="1" id="KW-0472">Membrane</keyword>
<dbReference type="EMBL" id="MU004245">
    <property type="protein sequence ID" value="KAF2663538.1"/>
    <property type="molecule type" value="Genomic_DNA"/>
</dbReference>
<dbReference type="OrthoDB" id="5376804at2759"/>
<organism evidence="2 3">
    <name type="scientific">Microthyrium microscopicum</name>
    <dbReference type="NCBI Taxonomy" id="703497"/>
    <lineage>
        <taxon>Eukaryota</taxon>
        <taxon>Fungi</taxon>
        <taxon>Dikarya</taxon>
        <taxon>Ascomycota</taxon>
        <taxon>Pezizomycotina</taxon>
        <taxon>Dothideomycetes</taxon>
        <taxon>Dothideomycetes incertae sedis</taxon>
        <taxon>Microthyriales</taxon>
        <taxon>Microthyriaceae</taxon>
        <taxon>Microthyrium</taxon>
    </lineage>
</organism>
<feature type="transmembrane region" description="Helical" evidence="1">
    <location>
        <begin position="69"/>
        <end position="88"/>
    </location>
</feature>
<dbReference type="Pfam" id="PF11374">
    <property type="entry name" value="DUF3176"/>
    <property type="match status" value="1"/>
</dbReference>
<dbReference type="InterPro" id="IPR021514">
    <property type="entry name" value="DUF3176"/>
</dbReference>
<sequence>MDEELDGELKHNPISGNKKGIVQRHSFVESTGAIISLTDLLIGVAAVLFAKNNHQQIHLLGRINLSTVVALLSTVIRALIVAVVEQVISQLKWNSYQRQRPLEQLLLHDRASRGPWGSLILLFKIRNFSIVQIACVVTILSLAITPFSQQAIYTDKCERPAKGPRPTIRVAKSVPPSASQNTYALSKGTIMSSLIDLQQTRPSFLNNCTSGSCYFQANSNNITHSSLGMCSACREITNSIQENASQNLVLPNNLTVYATNHLTNMTVGEMDWFYTKADEEVKRLIPSALNWTILTQTTEGCHISAPELPLQCDSNGQELSSKWNKQNFMAAACFLYPCTKHYYGVVENGRLNEVTISSEPLLQRPLNSFSSYEPLFLRHFIGANCSCMVNGTRRDLTLLPTKLKDSSEPGILVELEGQWWNLSEDCINSVNTEFVSNLWGWLSYNLQGYCSANSLLNSTFENIASPDSDVVCNGLDGGPDHWWLTNIYGQGNVTLNHLARVFEGIANAITDAMRQSASMEAGSQANVYGFMTETVICTHFRWRWMLFPACLLLLAVISLACTMACTRQPIWKDSLLPLLTLSPASSTLEDMKTKSQGLTAIIERNGGRWEFVVNVDTQEDTR</sequence>
<name>A0A6A6TXG8_9PEZI</name>
<keyword evidence="1" id="KW-1133">Transmembrane helix</keyword>
<feature type="transmembrane region" description="Helical" evidence="1">
    <location>
        <begin position="27"/>
        <end position="49"/>
    </location>
</feature>
<accession>A0A6A6TXG8</accession>
<evidence type="ECO:0000256" key="1">
    <source>
        <dbReference type="SAM" id="Phobius"/>
    </source>
</evidence>
<dbReference type="AlphaFoldDB" id="A0A6A6TXG8"/>
<dbReference type="Proteomes" id="UP000799302">
    <property type="component" value="Unassembled WGS sequence"/>
</dbReference>
<reference evidence="2" key="1">
    <citation type="journal article" date="2020" name="Stud. Mycol.">
        <title>101 Dothideomycetes genomes: a test case for predicting lifestyles and emergence of pathogens.</title>
        <authorList>
            <person name="Haridas S."/>
            <person name="Albert R."/>
            <person name="Binder M."/>
            <person name="Bloem J."/>
            <person name="Labutti K."/>
            <person name="Salamov A."/>
            <person name="Andreopoulos B."/>
            <person name="Baker S."/>
            <person name="Barry K."/>
            <person name="Bills G."/>
            <person name="Bluhm B."/>
            <person name="Cannon C."/>
            <person name="Castanera R."/>
            <person name="Culley D."/>
            <person name="Daum C."/>
            <person name="Ezra D."/>
            <person name="Gonzalez J."/>
            <person name="Henrissat B."/>
            <person name="Kuo A."/>
            <person name="Liang C."/>
            <person name="Lipzen A."/>
            <person name="Lutzoni F."/>
            <person name="Magnuson J."/>
            <person name="Mondo S."/>
            <person name="Nolan M."/>
            <person name="Ohm R."/>
            <person name="Pangilinan J."/>
            <person name="Park H.-J."/>
            <person name="Ramirez L."/>
            <person name="Alfaro M."/>
            <person name="Sun H."/>
            <person name="Tritt A."/>
            <person name="Yoshinaga Y."/>
            <person name="Zwiers L.-H."/>
            <person name="Turgeon B."/>
            <person name="Goodwin S."/>
            <person name="Spatafora J."/>
            <person name="Crous P."/>
            <person name="Grigoriev I."/>
        </authorList>
    </citation>
    <scope>NUCLEOTIDE SEQUENCE</scope>
    <source>
        <strain evidence="2">CBS 115976</strain>
    </source>
</reference>
<dbReference type="PANTHER" id="PTHR35394:SF5">
    <property type="entry name" value="DUF3176 DOMAIN-CONTAINING PROTEIN"/>
    <property type="match status" value="1"/>
</dbReference>
<keyword evidence="1" id="KW-0812">Transmembrane</keyword>